<feature type="compositionally biased region" description="Basic residues" evidence="1">
    <location>
        <begin position="30"/>
        <end position="42"/>
    </location>
</feature>
<evidence type="ECO:0000313" key="3">
    <source>
        <dbReference type="Proteomes" id="UP000631114"/>
    </source>
</evidence>
<keyword evidence="3" id="KW-1185">Reference proteome</keyword>
<feature type="region of interest" description="Disordered" evidence="1">
    <location>
        <begin position="160"/>
        <end position="189"/>
    </location>
</feature>
<evidence type="ECO:0000256" key="1">
    <source>
        <dbReference type="SAM" id="MobiDB-lite"/>
    </source>
</evidence>
<feature type="region of interest" description="Disordered" evidence="1">
    <location>
        <begin position="29"/>
        <end position="64"/>
    </location>
</feature>
<accession>A0A835LJ10</accession>
<dbReference type="EMBL" id="JADFTS010000007">
    <property type="protein sequence ID" value="KAF9596635.1"/>
    <property type="molecule type" value="Genomic_DNA"/>
</dbReference>
<dbReference type="AlphaFoldDB" id="A0A835LJ10"/>
<comment type="caution">
    <text evidence="2">The sequence shown here is derived from an EMBL/GenBank/DDBJ whole genome shotgun (WGS) entry which is preliminary data.</text>
</comment>
<dbReference type="Proteomes" id="UP000631114">
    <property type="component" value="Unassembled WGS sequence"/>
</dbReference>
<sequence>MLCNLTELSTIYVNIGYYDWEAGLRSAVSRGHKRRNRPHKKNKKDEGTSGTKDSNGEIIPTQELRERTSNPTILEVVDLATSLGETTGMANVPLQGPVVPVEDIEVAQAGKSKELSQDPEMNQFPNREEGTLQGEFFDAQEAIESTLALAVRNSDESIIEGCEPTSRRDEAKTTNRSRVSLLLEPLSGP</sequence>
<proteinExistence type="predicted"/>
<name>A0A835LJ10_9MAGN</name>
<gene>
    <name evidence="2" type="ORF">IFM89_012758</name>
</gene>
<evidence type="ECO:0000313" key="2">
    <source>
        <dbReference type="EMBL" id="KAF9596635.1"/>
    </source>
</evidence>
<organism evidence="2 3">
    <name type="scientific">Coptis chinensis</name>
    <dbReference type="NCBI Taxonomy" id="261450"/>
    <lineage>
        <taxon>Eukaryota</taxon>
        <taxon>Viridiplantae</taxon>
        <taxon>Streptophyta</taxon>
        <taxon>Embryophyta</taxon>
        <taxon>Tracheophyta</taxon>
        <taxon>Spermatophyta</taxon>
        <taxon>Magnoliopsida</taxon>
        <taxon>Ranunculales</taxon>
        <taxon>Ranunculaceae</taxon>
        <taxon>Coptidoideae</taxon>
        <taxon>Coptis</taxon>
    </lineage>
</organism>
<protein>
    <submittedName>
        <fullName evidence="2">Uncharacterized protein</fullName>
    </submittedName>
</protein>
<reference evidence="2 3" key="1">
    <citation type="submission" date="2020-10" db="EMBL/GenBank/DDBJ databases">
        <title>The Coptis chinensis genome and diversification of protoberbering-type alkaloids.</title>
        <authorList>
            <person name="Wang B."/>
            <person name="Shu S."/>
            <person name="Song C."/>
            <person name="Liu Y."/>
        </authorList>
    </citation>
    <scope>NUCLEOTIDE SEQUENCE [LARGE SCALE GENOMIC DNA]</scope>
    <source>
        <strain evidence="2">HL-2020</strain>
        <tissue evidence="2">Leaf</tissue>
    </source>
</reference>